<dbReference type="Proteomes" id="UP000029445">
    <property type="component" value="Chromosome 1"/>
</dbReference>
<dbReference type="InterPro" id="IPR019151">
    <property type="entry name" value="Proteasome_assmbl_chaperone_2"/>
</dbReference>
<comment type="subunit">
    <text evidence="4">Component of the 20S proteasome chaperone.</text>
</comment>
<dbReference type="AlphaFoldDB" id="A0A095CCN4"/>
<dbReference type="InterPro" id="IPR038389">
    <property type="entry name" value="PSMG2_sf"/>
</dbReference>
<proteinExistence type="inferred from homology"/>
<evidence type="ECO:0000256" key="3">
    <source>
        <dbReference type="ARBA" id="ARBA00025745"/>
    </source>
</evidence>
<evidence type="ECO:0000256" key="2">
    <source>
        <dbReference type="ARBA" id="ARBA00023186"/>
    </source>
</evidence>
<name>A0A095CCN4_CRYD2</name>
<dbReference type="GO" id="GO:0005634">
    <property type="term" value="C:nucleus"/>
    <property type="evidence" value="ECO:0007669"/>
    <property type="project" value="TreeGrafter"/>
</dbReference>
<dbReference type="GO" id="GO:0043248">
    <property type="term" value="P:proteasome assembly"/>
    <property type="evidence" value="ECO:0007669"/>
    <property type="project" value="TreeGrafter"/>
</dbReference>
<keyword evidence="2 4" id="KW-0143">Chaperone</keyword>
<dbReference type="PIRSF" id="PIRSF010044">
    <property type="entry name" value="UCP010044"/>
    <property type="match status" value="1"/>
</dbReference>
<organism evidence="5 6">
    <name type="scientific">Cryptococcus deuterogattii (strain R265)</name>
    <name type="common">Cryptococcus gattii VGII (strain R265)</name>
    <dbReference type="NCBI Taxonomy" id="294750"/>
    <lineage>
        <taxon>Eukaryota</taxon>
        <taxon>Fungi</taxon>
        <taxon>Dikarya</taxon>
        <taxon>Basidiomycota</taxon>
        <taxon>Agaricomycotina</taxon>
        <taxon>Tremellomycetes</taxon>
        <taxon>Tremellales</taxon>
        <taxon>Cryptococcaceae</taxon>
        <taxon>Cryptococcus</taxon>
        <taxon>Cryptococcus gattii species complex</taxon>
    </lineage>
</organism>
<dbReference type="STRING" id="294750.A0A095CCN4"/>
<dbReference type="HOGENOM" id="CLU_062640_2_2_1"/>
<protein>
    <recommendedName>
        <fullName evidence="1 4">Proteasome assembly chaperone 2</fullName>
    </recommendedName>
</protein>
<dbReference type="FunFam" id="3.40.50.10900:FF:000009">
    <property type="entry name" value="Proteasome assembly chaperone 2"/>
    <property type="match status" value="1"/>
</dbReference>
<dbReference type="GeneID" id="88179451"/>
<dbReference type="OrthoDB" id="10260712at2759"/>
<evidence type="ECO:0000313" key="6">
    <source>
        <dbReference type="Proteomes" id="UP000029445"/>
    </source>
</evidence>
<comment type="function">
    <text evidence="4">Involved in 20S proteasome assembly.</text>
</comment>
<dbReference type="Gene3D" id="3.40.50.10900">
    <property type="entry name" value="PAC-like subunit"/>
    <property type="match status" value="1"/>
</dbReference>
<keyword evidence="6" id="KW-1185">Reference proteome</keyword>
<dbReference type="OMA" id="WKEHTGE"/>
<dbReference type="RefSeq" id="XP_062883131.1">
    <property type="nucleotide sequence ID" value="XM_063027176.1"/>
</dbReference>
<dbReference type="InterPro" id="IPR016562">
    <property type="entry name" value="Proteasome_assmbl_chp_2_euk"/>
</dbReference>
<dbReference type="PANTHER" id="PTHR12970:SF1">
    <property type="entry name" value="PROTEASOME ASSEMBLY CHAPERONE 2"/>
    <property type="match status" value="1"/>
</dbReference>
<comment type="similarity">
    <text evidence="3 4">Belongs to the PSMG2 family.</text>
</comment>
<evidence type="ECO:0000256" key="1">
    <source>
        <dbReference type="ARBA" id="ARBA00019186"/>
    </source>
</evidence>
<dbReference type="VEuPathDB" id="FungiDB:CNBG_3147"/>
<reference evidence="5 6" key="1">
    <citation type="journal article" date="2011" name="MBio">
        <title>Genome variation in Cryptococcus gattii, an emerging pathogen of immunocompetent hosts.</title>
        <authorList>
            <person name="D'Souza C.A."/>
            <person name="Kronstad J.W."/>
            <person name="Taylor G."/>
            <person name="Warren R."/>
            <person name="Yuen M."/>
            <person name="Hu G."/>
            <person name="Jung W.H."/>
            <person name="Sham A."/>
            <person name="Kidd S.E."/>
            <person name="Tangen K."/>
            <person name="Lee N."/>
            <person name="Zeilmaker T."/>
            <person name="Sawkins J."/>
            <person name="McVicker G."/>
            <person name="Shah S."/>
            <person name="Gnerre S."/>
            <person name="Griggs A."/>
            <person name="Zeng Q."/>
            <person name="Bartlett K."/>
            <person name="Li W."/>
            <person name="Wang X."/>
            <person name="Heitman J."/>
            <person name="Stajich J.E."/>
            <person name="Fraser J.A."/>
            <person name="Meyer W."/>
            <person name="Carter D."/>
            <person name="Schein J."/>
            <person name="Krzywinski M."/>
            <person name="Kwon-Chung K.J."/>
            <person name="Varma A."/>
            <person name="Wang J."/>
            <person name="Brunham R."/>
            <person name="Fyfe M."/>
            <person name="Ouellette B.F."/>
            <person name="Siddiqui A."/>
            <person name="Marra M."/>
            <person name="Jones S."/>
            <person name="Holt R."/>
            <person name="Birren B.W."/>
            <person name="Galagan J.E."/>
            <person name="Cuomo C.A."/>
        </authorList>
    </citation>
    <scope>NUCLEOTIDE SEQUENCE [LARGE SCALE GENOMIC DNA]</scope>
    <source>
        <strain evidence="5 6">R265</strain>
    </source>
</reference>
<dbReference type="KEGG" id="cdeu:CNBG_3147"/>
<sequence length="268" mass="28408">MSDFTSCGSFSPSSFASSTLILPAVSLGNVPQLTADLLISSLGLKRVGFVGKGDTVAPFAGRGEKGGEIVTGGLEVYGQEGSELYVIQQRSPNLKSQKDRHISLLKTFINSNAFGAVLILTSLDSAIQNDAQLLTPYQRIIPPSLSSLPNQLQKIQNIPPLSLSLSQPANSVQNITSSYPPFLPAAGLTRRLLAALSEERTPIPHGAIAAWCVEGDNRGDSRSFADMVLYVLDLQDVVQIQEPASWEGLFGTTEGWSGGSGADAELYG</sequence>
<gene>
    <name evidence="5" type="ORF">CNBG_3147</name>
</gene>
<evidence type="ECO:0000313" key="5">
    <source>
        <dbReference type="EMBL" id="KGB77309.1"/>
    </source>
</evidence>
<dbReference type="EMBL" id="CP025759">
    <property type="protein sequence ID" value="KGB77309.1"/>
    <property type="molecule type" value="Genomic_DNA"/>
</dbReference>
<accession>A0A095CCN4</accession>
<dbReference type="GO" id="GO:0005829">
    <property type="term" value="C:cytosol"/>
    <property type="evidence" value="ECO:0007669"/>
    <property type="project" value="TreeGrafter"/>
</dbReference>
<keyword evidence="5" id="KW-0647">Proteasome</keyword>
<evidence type="ECO:0000256" key="4">
    <source>
        <dbReference type="PIRNR" id="PIRNR010044"/>
    </source>
</evidence>
<dbReference type="PANTHER" id="PTHR12970">
    <property type="entry name" value="PROTEASOME ASSEMBLY CHAPERONE 2"/>
    <property type="match status" value="1"/>
</dbReference>
<reference evidence="5 6" key="2">
    <citation type="journal article" date="2018" name="Proc. Natl. Acad. Sci.">
        <title>RNAi is a critical determinant of centromere evolution in closely related fungi.</title>
        <authorList>
            <person name="Yadav V."/>
            <person name="Sun S."/>
            <person name="Billmyre R.B."/>
            <person name="Thimmappa B.C."/>
            <person name="Shea T."/>
            <person name="Lintner R."/>
            <person name="Bakkeren G."/>
            <person name="Cuomo C.A."/>
            <person name="Heitman J."/>
            <person name="Sanyal K."/>
        </authorList>
    </citation>
    <scope>NUCLEOTIDE SEQUENCE [LARGE SCALE GENOMIC DNA]</scope>
    <source>
        <strain evidence="5 6">R265</strain>
    </source>
</reference>
<dbReference type="Pfam" id="PF09754">
    <property type="entry name" value="PAC2"/>
    <property type="match status" value="1"/>
</dbReference>
<dbReference type="GO" id="GO:0000502">
    <property type="term" value="C:proteasome complex"/>
    <property type="evidence" value="ECO:0007669"/>
    <property type="project" value="UniProtKB-KW"/>
</dbReference>